<reference evidence="2 3" key="1">
    <citation type="journal article" date="2018" name="Mol. Biol. Evol.">
        <title>Broad Genomic Sampling Reveals a Smut Pathogenic Ancestry of the Fungal Clade Ustilaginomycotina.</title>
        <authorList>
            <person name="Kijpornyongpan T."/>
            <person name="Mondo S.J."/>
            <person name="Barry K."/>
            <person name="Sandor L."/>
            <person name="Lee J."/>
            <person name="Lipzen A."/>
            <person name="Pangilinan J."/>
            <person name="LaButti K."/>
            <person name="Hainaut M."/>
            <person name="Henrissat B."/>
            <person name="Grigoriev I.V."/>
            <person name="Spatafora J.W."/>
            <person name="Aime M.C."/>
        </authorList>
    </citation>
    <scope>NUCLEOTIDE SEQUENCE [LARGE SCALE GENOMIC DNA]</scope>
    <source>
        <strain evidence="2 3">MCA 5214</strain>
    </source>
</reference>
<evidence type="ECO:0000313" key="2">
    <source>
        <dbReference type="EMBL" id="PWN26238.1"/>
    </source>
</evidence>
<dbReference type="GeneID" id="37031452"/>
<proteinExistence type="predicted"/>
<sequence>MPFDVQHSAQQLTAAQASHLGIAYVQRPSILVSPPRQHRLRSCAALLRGGGTDGGMWAGRVASLDCVKEGDVRVVGFGLLIFHCVERSCWQREFTGVGGVVSRFKGSSEDEDGIPDVAVSFEVLHRKHLQLGGRSNSGEGPRTKRRNRKSLPPLMRFEDRGHRSSRGCEQGIVDASMLSTSRTAQRGAERNKRIRE</sequence>
<dbReference type="Proteomes" id="UP000245884">
    <property type="component" value="Unassembled WGS sequence"/>
</dbReference>
<dbReference type="EMBL" id="KZ819672">
    <property type="protein sequence ID" value="PWN26238.1"/>
    <property type="molecule type" value="Genomic_DNA"/>
</dbReference>
<name>A0A316UN55_9BASI</name>
<gene>
    <name evidence="2" type="ORF">BDZ90DRAFT_49540</name>
</gene>
<keyword evidence="3" id="KW-1185">Reference proteome</keyword>
<dbReference type="AlphaFoldDB" id="A0A316UN55"/>
<accession>A0A316UN55</accession>
<feature type="region of interest" description="Disordered" evidence="1">
    <location>
        <begin position="130"/>
        <end position="196"/>
    </location>
</feature>
<protein>
    <submittedName>
        <fullName evidence="2">Uncharacterized protein</fullName>
    </submittedName>
</protein>
<feature type="compositionally biased region" description="Basic and acidic residues" evidence="1">
    <location>
        <begin position="187"/>
        <end position="196"/>
    </location>
</feature>
<organism evidence="2 3">
    <name type="scientific">Jaminaea rosea</name>
    <dbReference type="NCBI Taxonomy" id="1569628"/>
    <lineage>
        <taxon>Eukaryota</taxon>
        <taxon>Fungi</taxon>
        <taxon>Dikarya</taxon>
        <taxon>Basidiomycota</taxon>
        <taxon>Ustilaginomycotina</taxon>
        <taxon>Exobasidiomycetes</taxon>
        <taxon>Microstromatales</taxon>
        <taxon>Microstromatales incertae sedis</taxon>
        <taxon>Jaminaea</taxon>
    </lineage>
</organism>
<evidence type="ECO:0000313" key="3">
    <source>
        <dbReference type="Proteomes" id="UP000245884"/>
    </source>
</evidence>
<evidence type="ECO:0000256" key="1">
    <source>
        <dbReference type="SAM" id="MobiDB-lite"/>
    </source>
</evidence>
<dbReference type="RefSeq" id="XP_025360850.1">
    <property type="nucleotide sequence ID" value="XM_025509629.1"/>
</dbReference>